<keyword evidence="1" id="KW-1133">Transmembrane helix</keyword>
<dbReference type="OrthoDB" id="1143197at2"/>
<dbReference type="CDD" id="cd00761">
    <property type="entry name" value="Glyco_tranf_GTA_type"/>
    <property type="match status" value="1"/>
</dbReference>
<sequence length="291" mass="34338">MEISFLIVTKGRPEELHFTLKKLQSIFDSERHEVLVYIDNCMGTERLQAQFHWVKWYVGKESISASPARNFLYKKAVGEIFIGLDDDAHLISEKPIATIQFYFNANRSLGILAFKEVKGIFKSKSEINLENEKEEFLTTEFIGSGFAIRKEVYDETSGFPTWMDIYGEETCLSLEVLDLDYDILYTNQVAVNHRIDVEKRKLQGKNYFRFQKQLQNSFRLYVIYSRRPFRKIVKLLFHNFKKYALSDSRYFSLYAYALGNMIVLLPTMLQRRKKMSKATEQKLKTLKRIPY</sequence>
<dbReference type="Gene3D" id="3.90.550.10">
    <property type="entry name" value="Spore Coat Polysaccharide Biosynthesis Protein SpsA, Chain A"/>
    <property type="match status" value="1"/>
</dbReference>
<dbReference type="EMBL" id="BJVF01000012">
    <property type="protein sequence ID" value="GEL12396.1"/>
    <property type="molecule type" value="Genomic_DNA"/>
</dbReference>
<protein>
    <submittedName>
        <fullName evidence="4">Glycosyltransferase, GT2 family</fullName>
    </submittedName>
</protein>
<dbReference type="InterPro" id="IPR029044">
    <property type="entry name" value="Nucleotide-diphossugar_trans"/>
</dbReference>
<dbReference type="SUPFAM" id="SSF53448">
    <property type="entry name" value="Nucleotide-diphospho-sugar transferases"/>
    <property type="match status" value="1"/>
</dbReference>
<proteinExistence type="predicted"/>
<reference evidence="3" key="2">
    <citation type="submission" date="2016-03" db="EMBL/GenBank/DDBJ databases">
        <authorList>
            <person name="Ploux O."/>
        </authorList>
    </citation>
    <scope>NUCLEOTIDE SEQUENCE</scope>
    <source>
        <strain evidence="3">NBRC 105008</strain>
    </source>
</reference>
<dbReference type="Proteomes" id="UP000321579">
    <property type="component" value="Unassembled WGS sequence"/>
</dbReference>
<reference evidence="4 6" key="3">
    <citation type="submission" date="2016-10" db="EMBL/GenBank/DDBJ databases">
        <authorList>
            <person name="Varghese N."/>
            <person name="Submissions S."/>
        </authorList>
    </citation>
    <scope>NUCLEOTIDE SEQUENCE [LARGE SCALE GENOMIC DNA]</scope>
    <source>
        <strain evidence="4 6">Gm-149</strain>
    </source>
</reference>
<dbReference type="Proteomes" id="UP000093226">
    <property type="component" value="Unassembled WGS sequence"/>
</dbReference>
<evidence type="ECO:0000313" key="7">
    <source>
        <dbReference type="Proteomes" id="UP000321579"/>
    </source>
</evidence>
<dbReference type="AlphaFoldDB" id="A0A1B9DH65"/>
<dbReference type="EMBL" id="FNEO01000004">
    <property type="protein sequence ID" value="SDJ52907.1"/>
    <property type="molecule type" value="Genomic_DNA"/>
</dbReference>
<evidence type="ECO:0000313" key="5">
    <source>
        <dbReference type="Proteomes" id="UP000093226"/>
    </source>
</evidence>
<evidence type="ECO:0000256" key="1">
    <source>
        <dbReference type="SAM" id="Phobius"/>
    </source>
</evidence>
<evidence type="ECO:0000313" key="6">
    <source>
        <dbReference type="Proteomes" id="UP000182367"/>
    </source>
</evidence>
<name>A0A1B9DH65_9FLAO</name>
<keyword evidence="6" id="KW-1185">Reference proteome</keyword>
<feature type="transmembrane region" description="Helical" evidence="1">
    <location>
        <begin position="250"/>
        <end position="269"/>
    </location>
</feature>
<gene>
    <name evidence="3" type="ORF">FBGL_13540</name>
    <name evidence="2" type="ORF">FGL01_31350</name>
    <name evidence="4" type="ORF">SAMN05192550_2253</name>
</gene>
<keyword evidence="1" id="KW-0472">Membrane</keyword>
<dbReference type="EMBL" id="LVEO01000026">
    <property type="protein sequence ID" value="OCB69054.1"/>
    <property type="molecule type" value="Genomic_DNA"/>
</dbReference>
<comment type="caution">
    <text evidence="3">The sequence shown here is derived from an EMBL/GenBank/DDBJ whole genome shotgun (WGS) entry which is preliminary data.</text>
</comment>
<evidence type="ECO:0000313" key="4">
    <source>
        <dbReference type="EMBL" id="SDJ52907.1"/>
    </source>
</evidence>
<reference evidence="2 7" key="4">
    <citation type="submission" date="2019-07" db="EMBL/GenBank/DDBJ databases">
        <title>Whole genome shotgun sequence of Flavobacterium glycines NBRC 105008.</title>
        <authorList>
            <person name="Hosoyama A."/>
            <person name="Uohara A."/>
            <person name="Ohji S."/>
            <person name="Ichikawa N."/>
        </authorList>
    </citation>
    <scope>NUCLEOTIDE SEQUENCE [LARGE SCALE GENOMIC DNA]</scope>
    <source>
        <strain evidence="2 7">NBRC 105008</strain>
    </source>
</reference>
<accession>A0A1B9DH65</accession>
<evidence type="ECO:0000313" key="3">
    <source>
        <dbReference type="EMBL" id="OCB69054.1"/>
    </source>
</evidence>
<dbReference type="RefSeq" id="WP_066329264.1">
    <property type="nucleotide sequence ID" value="NZ_BJVF01000012.1"/>
</dbReference>
<dbReference type="STRING" id="551990.SAMN05192550_2253"/>
<dbReference type="Proteomes" id="UP000182367">
    <property type="component" value="Unassembled WGS sequence"/>
</dbReference>
<keyword evidence="1" id="KW-0812">Transmembrane</keyword>
<reference evidence="5" key="1">
    <citation type="submission" date="2016-03" db="EMBL/GenBank/DDBJ databases">
        <title>Draft genome sequence of Paenibacillus glacialis DSM 22343.</title>
        <authorList>
            <person name="Shin S.-K."/>
            <person name="Yi H."/>
        </authorList>
    </citation>
    <scope>NUCLEOTIDE SEQUENCE [LARGE SCALE GENOMIC DNA]</scope>
    <source>
        <strain evidence="5">NBRC 105008</strain>
    </source>
</reference>
<organism evidence="3 5">
    <name type="scientific">Flavobacterium glycines</name>
    <dbReference type="NCBI Taxonomy" id="551990"/>
    <lineage>
        <taxon>Bacteria</taxon>
        <taxon>Pseudomonadati</taxon>
        <taxon>Bacteroidota</taxon>
        <taxon>Flavobacteriia</taxon>
        <taxon>Flavobacteriales</taxon>
        <taxon>Flavobacteriaceae</taxon>
        <taxon>Flavobacterium</taxon>
    </lineage>
</organism>
<evidence type="ECO:0000313" key="2">
    <source>
        <dbReference type="EMBL" id="GEL12396.1"/>
    </source>
</evidence>